<name>A0A2R6Y0U6_9BACL</name>
<proteinExistence type="predicted"/>
<comment type="caution">
    <text evidence="1">The sequence shown here is derived from an EMBL/GenBank/DDBJ whole genome shotgun (WGS) entry which is preliminary data.</text>
</comment>
<gene>
    <name evidence="1" type="ORF">BSOLF_0484</name>
</gene>
<protein>
    <submittedName>
        <fullName evidence="1">Uncharacterized protein</fullName>
    </submittedName>
</protein>
<dbReference type="Proteomes" id="UP000244338">
    <property type="component" value="Unassembled WGS sequence"/>
</dbReference>
<reference evidence="2" key="1">
    <citation type="journal article" date="2018" name="Sci. Rep.">
        <title>Lignite coal burning seam in the remote Altai Mountains harbors a hydrogen-driven thermophilic microbial community.</title>
        <authorList>
            <person name="Kadnikov V.V."/>
            <person name="Mardanov A.V."/>
            <person name="Ivasenko D.A."/>
            <person name="Antsiferov D.V."/>
            <person name="Beletsky A.V."/>
            <person name="Karnachuk O.V."/>
            <person name="Ravin N.V."/>
        </authorList>
    </citation>
    <scope>NUCLEOTIDE SEQUENCE [LARGE SCALE GENOMIC DNA]</scope>
</reference>
<accession>A0A2R6Y0U6</accession>
<dbReference type="AlphaFoldDB" id="A0A2R6Y0U6"/>
<evidence type="ECO:0000313" key="2">
    <source>
        <dbReference type="Proteomes" id="UP000244338"/>
    </source>
</evidence>
<evidence type="ECO:0000313" key="1">
    <source>
        <dbReference type="EMBL" id="PTQ56304.1"/>
    </source>
</evidence>
<sequence length="45" mass="5050">MQIEAILQEHPESGDRRLEAELRQRGKERANLVAGFLSDTGTGRL</sequence>
<organism evidence="1 2">
    <name type="scientific">Candidatus Carbonibacillus altaicus</name>
    <dbReference type="NCBI Taxonomy" id="2163959"/>
    <lineage>
        <taxon>Bacteria</taxon>
        <taxon>Bacillati</taxon>
        <taxon>Bacillota</taxon>
        <taxon>Bacilli</taxon>
        <taxon>Bacillales</taxon>
        <taxon>Candidatus Carbonibacillus</taxon>
    </lineage>
</organism>
<dbReference type="EMBL" id="PEBX01000034">
    <property type="protein sequence ID" value="PTQ56304.1"/>
    <property type="molecule type" value="Genomic_DNA"/>
</dbReference>